<keyword evidence="1" id="KW-0812">Transmembrane</keyword>
<sequence>MSERSFNINDRKRSVTILDPGVSLVKKSVNEDGALAIILKVLLAFAFMAAGLLAILYSINNAEDPIDDKPSNETVDAFGAIYNNQVCLNGVITTEKIINNEKKISKKSVEWMQDHDNNRLFFNITDDETGNFTSYYVYPDKVVMNTDKSCALHDHITGYFDFIKSMALQGLKKARIETVDIQGKKKQVQIYQGKPILSNFYDGSGEIPMYTQGYEGLDNGVLYGWQLFYEADPDGGNGTEWAEYWFPEMKRQKPDPNVFINIPHACYGYKHIRR</sequence>
<dbReference type="AlphaFoldDB" id="A0A1I7SVV3"/>
<keyword evidence="5" id="KW-1185">Reference proteome</keyword>
<keyword evidence="1" id="KW-0472">Membrane</keyword>
<dbReference type="WBParaSite" id="BXY_1718200.1">
    <property type="protein sequence ID" value="BXY_1718200.1"/>
    <property type="gene ID" value="BXY_1718200"/>
</dbReference>
<evidence type="ECO:0000313" key="6">
    <source>
        <dbReference type="WBParaSite" id="BXY_1718200.1"/>
    </source>
</evidence>
<keyword evidence="1" id="KW-1133">Transmembrane helix</keyword>
<gene>
    <name evidence="2" type="ORF">BXYJ_LOCUS4280</name>
</gene>
<proteinExistence type="predicted"/>
<dbReference type="EMBL" id="CAJFCV020000002">
    <property type="protein sequence ID" value="CAG9098328.1"/>
    <property type="molecule type" value="Genomic_DNA"/>
</dbReference>
<dbReference type="EMBL" id="CAJFDI010000002">
    <property type="protein sequence ID" value="CAD5215939.1"/>
    <property type="molecule type" value="Genomic_DNA"/>
</dbReference>
<evidence type="ECO:0000313" key="3">
    <source>
        <dbReference type="EMBL" id="CAG9098328.1"/>
    </source>
</evidence>
<dbReference type="Proteomes" id="UP000095284">
    <property type="component" value="Unplaced"/>
</dbReference>
<dbReference type="SMR" id="A0A1I7SVV3"/>
<feature type="transmembrane region" description="Helical" evidence="1">
    <location>
        <begin position="34"/>
        <end position="59"/>
    </location>
</feature>
<protein>
    <submittedName>
        <fullName evidence="2">(pine wood nematode) hypothetical protein</fullName>
    </submittedName>
</protein>
<evidence type="ECO:0000313" key="5">
    <source>
        <dbReference type="Proteomes" id="UP000659654"/>
    </source>
</evidence>
<dbReference type="Proteomes" id="UP000659654">
    <property type="component" value="Unassembled WGS sequence"/>
</dbReference>
<evidence type="ECO:0000313" key="4">
    <source>
        <dbReference type="Proteomes" id="UP000095284"/>
    </source>
</evidence>
<reference evidence="6" key="1">
    <citation type="submission" date="2016-11" db="UniProtKB">
        <authorList>
            <consortium name="WormBaseParasite"/>
        </authorList>
    </citation>
    <scope>IDENTIFICATION</scope>
</reference>
<evidence type="ECO:0000256" key="1">
    <source>
        <dbReference type="SAM" id="Phobius"/>
    </source>
</evidence>
<evidence type="ECO:0000313" key="2">
    <source>
        <dbReference type="EMBL" id="CAD5215939.1"/>
    </source>
</evidence>
<dbReference type="Proteomes" id="UP000582659">
    <property type="component" value="Unassembled WGS sequence"/>
</dbReference>
<name>A0A1I7SVV3_BURXY</name>
<reference evidence="3" key="2">
    <citation type="submission" date="2020-08" db="EMBL/GenBank/DDBJ databases">
        <authorList>
            <person name="Kikuchi T."/>
        </authorList>
    </citation>
    <scope>NUCLEOTIDE SEQUENCE</scope>
    <source>
        <strain evidence="2">Ka4C1</strain>
    </source>
</reference>
<organism evidence="4 6">
    <name type="scientific">Bursaphelenchus xylophilus</name>
    <name type="common">Pinewood nematode worm</name>
    <name type="synonym">Aphelenchoides xylophilus</name>
    <dbReference type="NCBI Taxonomy" id="6326"/>
    <lineage>
        <taxon>Eukaryota</taxon>
        <taxon>Metazoa</taxon>
        <taxon>Ecdysozoa</taxon>
        <taxon>Nematoda</taxon>
        <taxon>Chromadorea</taxon>
        <taxon>Rhabditida</taxon>
        <taxon>Tylenchina</taxon>
        <taxon>Tylenchomorpha</taxon>
        <taxon>Aphelenchoidea</taxon>
        <taxon>Aphelenchoididae</taxon>
        <taxon>Bursaphelenchus</taxon>
    </lineage>
</organism>
<accession>A0A1I7SVV3</accession>
<dbReference type="eggNOG" id="KOG2174">
    <property type="taxonomic scope" value="Eukaryota"/>
</dbReference>
<dbReference type="OrthoDB" id="5868009at2759"/>